<dbReference type="EMBL" id="AOBV01000023">
    <property type="protein sequence ID" value="ELV07169.1"/>
    <property type="molecule type" value="Genomic_DNA"/>
</dbReference>
<dbReference type="RefSeq" id="WP_008316995.1">
    <property type="nucleotide sequence ID" value="NZ_KB372793.1"/>
</dbReference>
<dbReference type="Proteomes" id="UP000011617">
    <property type="component" value="Unassembled WGS sequence"/>
</dbReference>
<gene>
    <name evidence="1" type="ORF">F387_02033</name>
</gene>
<reference evidence="1 2" key="1">
    <citation type="journal article" date="2013" name="Genome Announc.">
        <title>Complete Genome Sequence of Wohlfahrtiimonas chitiniclastica Strain SH04, Isolated from Chrysomya megacephala Collected from Pudong International Airport in China.</title>
        <authorList>
            <person name="Cao X.M."/>
            <person name="Chen T."/>
            <person name="Xu L.Z."/>
            <person name="Yao L.S."/>
            <person name="Qi J."/>
            <person name="Zhang X.L."/>
            <person name="Yan Q.L."/>
            <person name="Deng Y.H."/>
            <person name="Guo T.Y."/>
            <person name="Wang J."/>
            <person name="Hu K.X."/>
            <person name="Xu B.L."/>
        </authorList>
    </citation>
    <scope>NUCLEOTIDE SEQUENCE [LARGE SCALE GENOMIC DNA]</scope>
    <source>
        <strain evidence="1 2">SH04</strain>
    </source>
</reference>
<keyword evidence="2" id="KW-1185">Reference proteome</keyword>
<dbReference type="AlphaFoldDB" id="L8XWI6"/>
<comment type="caution">
    <text evidence="1">The sequence shown here is derived from an EMBL/GenBank/DDBJ whole genome shotgun (WGS) entry which is preliminary data.</text>
</comment>
<name>L8XWI6_9GAMM</name>
<evidence type="ECO:0000313" key="1">
    <source>
        <dbReference type="EMBL" id="ELV07169.1"/>
    </source>
</evidence>
<organism evidence="1 2">
    <name type="scientific">Wohlfahrtiimonas chitiniclastica SH04</name>
    <dbReference type="NCBI Taxonomy" id="1261130"/>
    <lineage>
        <taxon>Bacteria</taxon>
        <taxon>Pseudomonadati</taxon>
        <taxon>Pseudomonadota</taxon>
        <taxon>Gammaproteobacteria</taxon>
        <taxon>Cardiobacteriales</taxon>
        <taxon>Ignatzschineriaceae</taxon>
        <taxon>Wohlfahrtiimonas</taxon>
    </lineage>
</organism>
<evidence type="ECO:0000313" key="2">
    <source>
        <dbReference type="Proteomes" id="UP000011617"/>
    </source>
</evidence>
<proteinExistence type="predicted"/>
<accession>L8XWI6</accession>
<sequence length="106" mass="12118">FKAIGSLMNNRMIKTLLDELYKNKNNVIIDRQLINDMSFISPILETFHMQEVYLVTTNDDYLCGIRANHFSVEFGYSELGTDDNQSVILITGNHKGNRCLTLMKVG</sequence>
<protein>
    <submittedName>
        <fullName evidence="1">Uncharacterized protein</fullName>
    </submittedName>
</protein>
<dbReference type="HOGENOM" id="CLU_2229068_0_0_6"/>
<feature type="non-terminal residue" evidence="1">
    <location>
        <position position="1"/>
    </location>
</feature>